<reference evidence="9 10" key="1">
    <citation type="submission" date="2019-03" db="EMBL/GenBank/DDBJ databases">
        <title>Genomic Encyclopedia of Type Strains, Phase IV (KMG-IV): sequencing the most valuable type-strain genomes for metagenomic binning, comparative biology and taxonomic classification.</title>
        <authorList>
            <person name="Goeker M."/>
        </authorList>
    </citation>
    <scope>NUCLEOTIDE SEQUENCE [LARGE SCALE GENOMIC DNA]</scope>
    <source>
        <strain evidence="9 10">DSM 28697</strain>
    </source>
</reference>
<keyword evidence="4 7" id="KW-0812">Transmembrane</keyword>
<comment type="subcellular location">
    <subcellularLocation>
        <location evidence="1 7">Cell membrane</location>
        <topology evidence="1 7">Multi-pass membrane protein</topology>
    </subcellularLocation>
</comment>
<evidence type="ECO:0000256" key="6">
    <source>
        <dbReference type="ARBA" id="ARBA00023136"/>
    </source>
</evidence>
<dbReference type="SUPFAM" id="SSF161098">
    <property type="entry name" value="MetI-like"/>
    <property type="match status" value="1"/>
</dbReference>
<keyword evidence="3" id="KW-1003">Cell membrane</keyword>
<evidence type="ECO:0000256" key="1">
    <source>
        <dbReference type="ARBA" id="ARBA00004651"/>
    </source>
</evidence>
<dbReference type="PANTHER" id="PTHR43163">
    <property type="entry name" value="DIPEPTIDE TRANSPORT SYSTEM PERMEASE PROTEIN DPPB-RELATED"/>
    <property type="match status" value="1"/>
</dbReference>
<dbReference type="GO" id="GO:0055085">
    <property type="term" value="P:transmembrane transport"/>
    <property type="evidence" value="ECO:0007669"/>
    <property type="project" value="InterPro"/>
</dbReference>
<dbReference type="InterPro" id="IPR045621">
    <property type="entry name" value="BPD_transp_1_N"/>
</dbReference>
<dbReference type="Proteomes" id="UP000295632">
    <property type="component" value="Unassembled WGS sequence"/>
</dbReference>
<comment type="similarity">
    <text evidence="7">Belongs to the binding-protein-dependent transport system permease family.</text>
</comment>
<dbReference type="PROSITE" id="PS50928">
    <property type="entry name" value="ABC_TM1"/>
    <property type="match status" value="1"/>
</dbReference>
<dbReference type="RefSeq" id="WP_133579016.1">
    <property type="nucleotide sequence ID" value="NZ_SNYJ01000002.1"/>
</dbReference>
<feature type="transmembrane region" description="Helical" evidence="7">
    <location>
        <begin position="243"/>
        <end position="268"/>
    </location>
</feature>
<protein>
    <submittedName>
        <fullName evidence="9">Peptide/nickel transport system permease protein</fullName>
    </submittedName>
</protein>
<dbReference type="PANTHER" id="PTHR43163:SF6">
    <property type="entry name" value="DIPEPTIDE TRANSPORT SYSTEM PERMEASE PROTEIN DPPB-RELATED"/>
    <property type="match status" value="1"/>
</dbReference>
<feature type="transmembrane region" description="Helical" evidence="7">
    <location>
        <begin position="138"/>
        <end position="165"/>
    </location>
</feature>
<dbReference type="Gene3D" id="1.10.3720.10">
    <property type="entry name" value="MetI-like"/>
    <property type="match status" value="1"/>
</dbReference>
<evidence type="ECO:0000256" key="7">
    <source>
        <dbReference type="RuleBase" id="RU363032"/>
    </source>
</evidence>
<keyword evidence="6 7" id="KW-0472">Membrane</keyword>
<evidence type="ECO:0000259" key="8">
    <source>
        <dbReference type="PROSITE" id="PS50928"/>
    </source>
</evidence>
<dbReference type="EMBL" id="SNYJ01000002">
    <property type="protein sequence ID" value="TDQ42127.1"/>
    <property type="molecule type" value="Genomic_DNA"/>
</dbReference>
<feature type="transmembrane region" description="Helical" evidence="7">
    <location>
        <begin position="288"/>
        <end position="314"/>
    </location>
</feature>
<accession>A0A4V6PWJ9</accession>
<evidence type="ECO:0000313" key="9">
    <source>
        <dbReference type="EMBL" id="TDQ42127.1"/>
    </source>
</evidence>
<evidence type="ECO:0000256" key="4">
    <source>
        <dbReference type="ARBA" id="ARBA00022692"/>
    </source>
</evidence>
<comment type="caution">
    <text evidence="9">The sequence shown here is derived from an EMBL/GenBank/DDBJ whole genome shotgun (WGS) entry which is preliminary data.</text>
</comment>
<organism evidence="9 10">
    <name type="scientific">Aureibacillus halotolerans</name>
    <dbReference type="NCBI Taxonomy" id="1508390"/>
    <lineage>
        <taxon>Bacteria</taxon>
        <taxon>Bacillati</taxon>
        <taxon>Bacillota</taxon>
        <taxon>Bacilli</taxon>
        <taxon>Bacillales</taxon>
        <taxon>Bacillaceae</taxon>
        <taxon>Aureibacillus</taxon>
    </lineage>
</organism>
<feature type="transmembrane region" description="Helical" evidence="7">
    <location>
        <begin position="100"/>
        <end position="117"/>
    </location>
</feature>
<keyword evidence="2 7" id="KW-0813">Transport</keyword>
<keyword evidence="5 7" id="KW-1133">Transmembrane helix</keyword>
<dbReference type="GO" id="GO:0005886">
    <property type="term" value="C:plasma membrane"/>
    <property type="evidence" value="ECO:0007669"/>
    <property type="project" value="UniProtKB-SubCell"/>
</dbReference>
<evidence type="ECO:0000256" key="2">
    <source>
        <dbReference type="ARBA" id="ARBA00022448"/>
    </source>
</evidence>
<feature type="domain" description="ABC transmembrane type-1" evidence="8">
    <location>
        <begin position="96"/>
        <end position="307"/>
    </location>
</feature>
<keyword evidence="10" id="KW-1185">Reference proteome</keyword>
<dbReference type="CDD" id="cd06261">
    <property type="entry name" value="TM_PBP2"/>
    <property type="match status" value="1"/>
</dbReference>
<evidence type="ECO:0000256" key="3">
    <source>
        <dbReference type="ARBA" id="ARBA00022475"/>
    </source>
</evidence>
<feature type="transmembrane region" description="Helical" evidence="7">
    <location>
        <begin position="9"/>
        <end position="30"/>
    </location>
</feature>
<dbReference type="OrthoDB" id="9773683at2"/>
<dbReference type="AlphaFoldDB" id="A0A4V6PWJ9"/>
<dbReference type="InterPro" id="IPR000515">
    <property type="entry name" value="MetI-like"/>
</dbReference>
<gene>
    <name evidence="9" type="ORF">EV213_102157</name>
</gene>
<evidence type="ECO:0000313" key="10">
    <source>
        <dbReference type="Proteomes" id="UP000295632"/>
    </source>
</evidence>
<name>A0A4V6PWJ9_9BACI</name>
<feature type="transmembrane region" description="Helical" evidence="7">
    <location>
        <begin position="185"/>
        <end position="207"/>
    </location>
</feature>
<dbReference type="Pfam" id="PF19300">
    <property type="entry name" value="BPD_transp_1_N"/>
    <property type="match status" value="1"/>
</dbReference>
<dbReference type="InterPro" id="IPR035906">
    <property type="entry name" value="MetI-like_sf"/>
</dbReference>
<proteinExistence type="inferred from homology"/>
<dbReference type="NCBIfam" id="NF045472">
    <property type="entry name" value="Opp4B"/>
    <property type="match status" value="1"/>
</dbReference>
<dbReference type="Pfam" id="PF00528">
    <property type="entry name" value="BPD_transp_1"/>
    <property type="match status" value="1"/>
</dbReference>
<sequence>MIIYILRRIAIIIPMIILLSIVVFCLAKMMPGDALGGEIDPTITDAAYIEEMREKLGYNDPWHIQYGRWVSDVVQGDFGRSVIYKRPAIDLIVSRIPNTLFLAISAMIITWTFALVMGMTSGRRPYTIVDNTISTFNYLGLAIPSYILALFAIYFLSFNLGWFPSTGSVSVGLEPGSWAFVQSRLYHVILPALCLGAFSAATYTQFLRNDIIENGRKDFVRTARAKGTSEANIYRKHIFRNSLIPLVTLFGFEIGSLIGGAIITESIFTYPGIGQLFLESITRRDYTVVMALTLILSLFTLVGSLIADILYGLIDPRIRLE</sequence>
<evidence type="ECO:0000256" key="5">
    <source>
        <dbReference type="ARBA" id="ARBA00022989"/>
    </source>
</evidence>